<dbReference type="EMBL" id="UGLH01000004">
    <property type="protein sequence ID" value="STT72946.1"/>
    <property type="molecule type" value="Genomic_DNA"/>
</dbReference>
<evidence type="ECO:0000313" key="2">
    <source>
        <dbReference type="Proteomes" id="UP000254340"/>
    </source>
</evidence>
<evidence type="ECO:0000313" key="1">
    <source>
        <dbReference type="EMBL" id="STT72946.1"/>
    </source>
</evidence>
<name>A0A377XAF0_KLEPN</name>
<proteinExistence type="predicted"/>
<dbReference type="Proteomes" id="UP000254340">
    <property type="component" value="Unassembled WGS sequence"/>
</dbReference>
<protein>
    <submittedName>
        <fullName evidence="1">Uncharacterized protein</fullName>
    </submittedName>
</protein>
<organism evidence="1 2">
    <name type="scientific">Klebsiella pneumoniae</name>
    <dbReference type="NCBI Taxonomy" id="573"/>
    <lineage>
        <taxon>Bacteria</taxon>
        <taxon>Pseudomonadati</taxon>
        <taxon>Pseudomonadota</taxon>
        <taxon>Gammaproteobacteria</taxon>
        <taxon>Enterobacterales</taxon>
        <taxon>Enterobacteriaceae</taxon>
        <taxon>Klebsiella/Raoultella group</taxon>
        <taxon>Klebsiella</taxon>
        <taxon>Klebsiella pneumoniae complex</taxon>
    </lineage>
</organism>
<reference evidence="1 2" key="1">
    <citation type="submission" date="2018-06" db="EMBL/GenBank/DDBJ databases">
        <authorList>
            <consortium name="Pathogen Informatics"/>
            <person name="Doyle S."/>
        </authorList>
    </citation>
    <scope>NUCLEOTIDE SEQUENCE [LARGE SCALE GENOMIC DNA]</scope>
    <source>
        <strain evidence="1 2">NCTC5047</strain>
    </source>
</reference>
<dbReference type="AlphaFoldDB" id="A0A377XAF0"/>
<sequence length="30" mass="3339">MFILAGFINHLAQLLCNMEAVEGDFLNRTG</sequence>
<accession>A0A377XAF0</accession>
<gene>
    <name evidence="1" type="ORF">NCTC5047_00631</name>
</gene>